<dbReference type="Proteomes" id="UP000294664">
    <property type="component" value="Unassembled WGS sequence"/>
</dbReference>
<dbReference type="EMBL" id="SMAI01000006">
    <property type="protein sequence ID" value="TCT04751.1"/>
    <property type="molecule type" value="Genomic_DNA"/>
</dbReference>
<accession>A0A4R3LVW7</accession>
<feature type="domain" description="Nitrile hydratase beta subunit" evidence="1">
    <location>
        <begin position="3"/>
        <end position="95"/>
    </location>
</feature>
<dbReference type="InterPro" id="IPR024690">
    <property type="entry name" value="CN_hydtase_beta_dom_C"/>
</dbReference>
<dbReference type="Pfam" id="PF02211">
    <property type="entry name" value="NHase_beta_C"/>
    <property type="match status" value="1"/>
</dbReference>
<sequence>MSAEPARYACGAPVRIRDLDKPGHVRTPFYVRNKTGVIEQVCGDFENPEERAYGRVGGARIPLYRVRFLQRDLWEDYAGPPQDTLVIEIYSHWLQPASGTGDVP</sequence>
<gene>
    <name evidence="2" type="ORF">EDC64_106183</name>
</gene>
<dbReference type="Gene3D" id="2.30.30.50">
    <property type="match status" value="1"/>
</dbReference>
<organism evidence="2 3">
    <name type="scientific">Aquabacter spiritensis</name>
    <dbReference type="NCBI Taxonomy" id="933073"/>
    <lineage>
        <taxon>Bacteria</taxon>
        <taxon>Pseudomonadati</taxon>
        <taxon>Pseudomonadota</taxon>
        <taxon>Alphaproteobacteria</taxon>
        <taxon>Hyphomicrobiales</taxon>
        <taxon>Xanthobacteraceae</taxon>
        <taxon>Aquabacter</taxon>
    </lineage>
</organism>
<dbReference type="RefSeq" id="WP_132031531.1">
    <property type="nucleotide sequence ID" value="NZ_SMAI01000006.1"/>
</dbReference>
<evidence type="ECO:0000259" key="1">
    <source>
        <dbReference type="Pfam" id="PF02211"/>
    </source>
</evidence>
<dbReference type="OrthoDB" id="3478924at2"/>
<keyword evidence="3" id="KW-1185">Reference proteome</keyword>
<dbReference type="InterPro" id="IPR008990">
    <property type="entry name" value="Elect_transpt_acc-like_dom_sf"/>
</dbReference>
<proteinExistence type="predicted"/>
<protein>
    <submittedName>
        <fullName evidence="2">Nitrile hydratase</fullName>
    </submittedName>
</protein>
<dbReference type="SUPFAM" id="SSF50090">
    <property type="entry name" value="Electron transport accessory proteins"/>
    <property type="match status" value="1"/>
</dbReference>
<comment type="caution">
    <text evidence="2">The sequence shown here is derived from an EMBL/GenBank/DDBJ whole genome shotgun (WGS) entry which is preliminary data.</text>
</comment>
<reference evidence="2 3" key="1">
    <citation type="submission" date="2019-03" db="EMBL/GenBank/DDBJ databases">
        <title>Genomic Encyclopedia of Type Strains, Phase IV (KMG-IV): sequencing the most valuable type-strain genomes for metagenomic binning, comparative biology and taxonomic classification.</title>
        <authorList>
            <person name="Goeker M."/>
        </authorList>
    </citation>
    <scope>NUCLEOTIDE SEQUENCE [LARGE SCALE GENOMIC DNA]</scope>
    <source>
        <strain evidence="2 3">DSM 9035</strain>
    </source>
</reference>
<dbReference type="AlphaFoldDB" id="A0A4R3LVW7"/>
<evidence type="ECO:0000313" key="3">
    <source>
        <dbReference type="Proteomes" id="UP000294664"/>
    </source>
</evidence>
<name>A0A4R3LVW7_9HYPH</name>
<evidence type="ECO:0000313" key="2">
    <source>
        <dbReference type="EMBL" id="TCT04751.1"/>
    </source>
</evidence>